<dbReference type="InterPro" id="IPR054168">
    <property type="entry name" value="PG_1098_Fer"/>
</dbReference>
<dbReference type="Proteomes" id="UP000190065">
    <property type="component" value="Unassembled WGS sequence"/>
</dbReference>
<proteinExistence type="predicted"/>
<feature type="domain" description="PG-1098 ferredoxin-like" evidence="2">
    <location>
        <begin position="309"/>
        <end position="352"/>
    </location>
</feature>
<dbReference type="EMBL" id="FUXK01000004">
    <property type="protein sequence ID" value="SJZ58157.1"/>
    <property type="molecule type" value="Genomic_DNA"/>
</dbReference>
<dbReference type="Gene3D" id="3.40.50.150">
    <property type="entry name" value="Vaccinia Virus protein VP39"/>
    <property type="match status" value="1"/>
</dbReference>
<protein>
    <submittedName>
        <fullName evidence="3">Uncharacterized protein</fullName>
    </submittedName>
</protein>
<dbReference type="Pfam" id="PF22013">
    <property type="entry name" value="PG_1098_Fer"/>
    <property type="match status" value="1"/>
</dbReference>
<dbReference type="InterPro" id="IPR041497">
    <property type="entry name" value="Thump-like"/>
</dbReference>
<organism evidence="3 4">
    <name type="scientific">Segatella oulorum</name>
    <dbReference type="NCBI Taxonomy" id="28136"/>
    <lineage>
        <taxon>Bacteria</taxon>
        <taxon>Pseudomonadati</taxon>
        <taxon>Bacteroidota</taxon>
        <taxon>Bacteroidia</taxon>
        <taxon>Bacteroidales</taxon>
        <taxon>Prevotellaceae</taxon>
        <taxon>Segatella</taxon>
    </lineage>
</organism>
<evidence type="ECO:0000259" key="1">
    <source>
        <dbReference type="Pfam" id="PF18096"/>
    </source>
</evidence>
<dbReference type="AlphaFoldDB" id="A0A1T4LU25"/>
<dbReference type="Gene3D" id="1.10.10.1110">
    <property type="entry name" value="Methyltransferase PG1098, N-terminal domain"/>
    <property type="match status" value="1"/>
</dbReference>
<evidence type="ECO:0000259" key="2">
    <source>
        <dbReference type="Pfam" id="PF22013"/>
    </source>
</evidence>
<reference evidence="3 4" key="1">
    <citation type="submission" date="2017-02" db="EMBL/GenBank/DDBJ databases">
        <authorList>
            <person name="Peterson S.W."/>
        </authorList>
    </citation>
    <scope>NUCLEOTIDE SEQUENCE [LARGE SCALE GENOMIC DNA]</scope>
    <source>
        <strain evidence="3 4">ATCC 43324</strain>
    </source>
</reference>
<dbReference type="SUPFAM" id="SSF53335">
    <property type="entry name" value="S-adenosyl-L-methionine-dependent methyltransferases"/>
    <property type="match status" value="1"/>
</dbReference>
<accession>A0A1T4LU25</accession>
<feature type="domain" description="THUMP-like" evidence="1">
    <location>
        <begin position="353"/>
        <end position="423"/>
    </location>
</feature>
<evidence type="ECO:0000313" key="3">
    <source>
        <dbReference type="EMBL" id="SJZ58157.1"/>
    </source>
</evidence>
<name>A0A1T4LU25_9BACT</name>
<evidence type="ECO:0000313" key="4">
    <source>
        <dbReference type="Proteomes" id="UP000190065"/>
    </source>
</evidence>
<dbReference type="Pfam" id="PF18096">
    <property type="entry name" value="Thump_like"/>
    <property type="match status" value="1"/>
</dbReference>
<dbReference type="eggNOG" id="COG0742">
    <property type="taxonomic scope" value="Bacteria"/>
</dbReference>
<gene>
    <name evidence="3" type="ORF">SAMN02745202_00544</name>
</gene>
<sequence length="425" mass="47527">MCCHDDELGVFSIRTGVEIVVYQMELTKQNLEKVQTFVREHRQDDVRRLALQAAKYPDMDFSFILHQIKGWQLARKKLPSWATHEQLLYPQQLSMEQCSSEQTARYKQQLVQRLCGKGLAESTLVDLTGGLGVDFSFMAQGFKKVYYVEQQAELCALAKHNFPLLGLPSTRVISGDGTTFLQSMSDRAGVIYLDPARRDAAGSKTYAIEDCTPDVALLSDELVEKAQWVVVKLSPMLDWHAAVAQLKHVCEVHIVSVGGECKELLLVMQRHVGEHSLQLYAVNDDKVFACSAEEAQQRAPLLRTSTFDYLFEPHASLMKAGCFAALSARYGVEALATNTHLFAAMMPVNDFPGRQFRVLSVTPFAKKSLKSALHGIDKANLAVRNFPLSVAELRKRLKLKEGGEHYLFATTIGTMHALIICKKAM</sequence>
<dbReference type="STRING" id="28136.SAMN02745202_00544"/>
<dbReference type="InterPro" id="IPR029063">
    <property type="entry name" value="SAM-dependent_MTases_sf"/>
</dbReference>